<evidence type="ECO:0000256" key="3">
    <source>
        <dbReference type="ARBA" id="ARBA00022827"/>
    </source>
</evidence>
<evidence type="ECO:0000259" key="6">
    <source>
        <dbReference type="Pfam" id="PF14759"/>
    </source>
</evidence>
<dbReference type="OrthoDB" id="7809559at2"/>
<dbReference type="InterPro" id="IPR023753">
    <property type="entry name" value="FAD/NAD-binding_dom"/>
</dbReference>
<organism evidence="7 8">
    <name type="scientific">Celeribacter neptunius</name>
    <dbReference type="NCBI Taxonomy" id="588602"/>
    <lineage>
        <taxon>Bacteria</taxon>
        <taxon>Pseudomonadati</taxon>
        <taxon>Pseudomonadota</taxon>
        <taxon>Alphaproteobacteria</taxon>
        <taxon>Rhodobacterales</taxon>
        <taxon>Roseobacteraceae</taxon>
        <taxon>Celeribacter</taxon>
    </lineage>
</organism>
<keyword evidence="8" id="KW-1185">Reference proteome</keyword>
<keyword evidence="3" id="KW-0274">FAD</keyword>
<comment type="cofactor">
    <cofactor evidence="1">
        <name>FAD</name>
        <dbReference type="ChEBI" id="CHEBI:57692"/>
    </cofactor>
</comment>
<reference evidence="8" key="1">
    <citation type="submission" date="2016-10" db="EMBL/GenBank/DDBJ databases">
        <authorList>
            <person name="Varghese N."/>
            <person name="Submissions S."/>
        </authorList>
    </citation>
    <scope>NUCLEOTIDE SEQUENCE [LARGE SCALE GENOMIC DNA]</scope>
    <source>
        <strain evidence="8">DSM 26471</strain>
    </source>
</reference>
<accession>A0A1I3V6B6</accession>
<dbReference type="Pfam" id="PF07992">
    <property type="entry name" value="Pyr_redox_2"/>
    <property type="match status" value="1"/>
</dbReference>
<dbReference type="InterPro" id="IPR028202">
    <property type="entry name" value="Reductase_C"/>
</dbReference>
<dbReference type="RefSeq" id="WP_090061737.1">
    <property type="nucleotide sequence ID" value="NZ_FORH01000007.1"/>
</dbReference>
<dbReference type="Gene3D" id="3.30.390.30">
    <property type="match status" value="1"/>
</dbReference>
<gene>
    <name evidence="7" type="ORF">SAMN04487991_3226</name>
</gene>
<evidence type="ECO:0000256" key="1">
    <source>
        <dbReference type="ARBA" id="ARBA00001974"/>
    </source>
</evidence>
<dbReference type="PANTHER" id="PTHR43557">
    <property type="entry name" value="APOPTOSIS-INDUCING FACTOR 1"/>
    <property type="match status" value="1"/>
</dbReference>
<evidence type="ECO:0000256" key="4">
    <source>
        <dbReference type="ARBA" id="ARBA00023002"/>
    </source>
</evidence>
<dbReference type="GO" id="GO:0005737">
    <property type="term" value="C:cytoplasm"/>
    <property type="evidence" value="ECO:0007669"/>
    <property type="project" value="TreeGrafter"/>
</dbReference>
<dbReference type="PRINTS" id="PR00411">
    <property type="entry name" value="PNDRDTASEI"/>
</dbReference>
<dbReference type="AlphaFoldDB" id="A0A1I3V6B6"/>
<proteinExistence type="predicted"/>
<evidence type="ECO:0000313" key="7">
    <source>
        <dbReference type="EMBL" id="SFJ90692.1"/>
    </source>
</evidence>
<evidence type="ECO:0000259" key="5">
    <source>
        <dbReference type="Pfam" id="PF07992"/>
    </source>
</evidence>
<dbReference type="GO" id="GO:0051213">
    <property type="term" value="F:dioxygenase activity"/>
    <property type="evidence" value="ECO:0007669"/>
    <property type="project" value="UniProtKB-KW"/>
</dbReference>
<dbReference type="Gene3D" id="3.50.50.60">
    <property type="entry name" value="FAD/NAD(P)-binding domain"/>
    <property type="match status" value="2"/>
</dbReference>
<dbReference type="GO" id="GO:0016651">
    <property type="term" value="F:oxidoreductase activity, acting on NAD(P)H"/>
    <property type="evidence" value="ECO:0007669"/>
    <property type="project" value="TreeGrafter"/>
</dbReference>
<dbReference type="EMBL" id="FORH01000007">
    <property type="protein sequence ID" value="SFJ90692.1"/>
    <property type="molecule type" value="Genomic_DNA"/>
</dbReference>
<keyword evidence="2" id="KW-0285">Flavoprotein</keyword>
<sequence length="390" mass="41367">MAATELKRIVIIGAGQGGFQAAASLRQEGFAGEIVLIGDEPELPYQRPPLSKTYMKTGDATILPLRPESFYDAQGITLRMGSRVEAIDRAVQRVMVDDEPVAYDHLILATGTRNLRPPLPGIEHCLDLRSLSDAKALRAALSGASSVGVIGGGFIGLEFAAVARAAGLEVSVAEAAPRLMARAVSAQMSERFAEKHRALGTMLRLADPVAEISAKGLTLASGKSIACDFALLSAGVVPNTELAAEAGLSIENGIKVDTQLLTEDPAISALGDCASFPDPFSGRLVRLESVQAATDHARHIAKRLIKGAQAPYRAVPWFWSDQADWKLQIAGLAAPEDRAEELPDGTMLRLDGERVTAVETVNNAKVHMRSRKAMGQGTPLMLEDFAALAG</sequence>
<feature type="domain" description="FAD/NAD(P)-binding" evidence="5">
    <location>
        <begin position="8"/>
        <end position="297"/>
    </location>
</feature>
<name>A0A1I3V6B6_9RHOB</name>
<dbReference type="PANTHER" id="PTHR43557:SF2">
    <property type="entry name" value="RIESKE DOMAIN-CONTAINING PROTEIN-RELATED"/>
    <property type="match status" value="1"/>
</dbReference>
<dbReference type="SUPFAM" id="SSF51905">
    <property type="entry name" value="FAD/NAD(P)-binding domain"/>
    <property type="match status" value="2"/>
</dbReference>
<dbReference type="PRINTS" id="PR00368">
    <property type="entry name" value="FADPNR"/>
</dbReference>
<feature type="domain" description="Reductase C-terminal" evidence="6">
    <location>
        <begin position="317"/>
        <end position="385"/>
    </location>
</feature>
<dbReference type="InterPro" id="IPR050446">
    <property type="entry name" value="FAD-oxidoreductase/Apoptosis"/>
</dbReference>
<dbReference type="STRING" id="588602.SAMN04487991_3226"/>
<dbReference type="InterPro" id="IPR036188">
    <property type="entry name" value="FAD/NAD-bd_sf"/>
</dbReference>
<dbReference type="SUPFAM" id="SSF55424">
    <property type="entry name" value="FAD/NAD-linked reductases, dimerisation (C-terminal) domain"/>
    <property type="match status" value="1"/>
</dbReference>
<dbReference type="Pfam" id="PF14759">
    <property type="entry name" value="Reductase_C"/>
    <property type="match status" value="1"/>
</dbReference>
<dbReference type="InterPro" id="IPR016156">
    <property type="entry name" value="FAD/NAD-linked_Rdtase_dimer_sf"/>
</dbReference>
<evidence type="ECO:0000313" key="8">
    <source>
        <dbReference type="Proteomes" id="UP000199630"/>
    </source>
</evidence>
<dbReference type="Proteomes" id="UP000199630">
    <property type="component" value="Unassembled WGS sequence"/>
</dbReference>
<keyword evidence="7" id="KW-0223">Dioxygenase</keyword>
<keyword evidence="4" id="KW-0560">Oxidoreductase</keyword>
<evidence type="ECO:0000256" key="2">
    <source>
        <dbReference type="ARBA" id="ARBA00022630"/>
    </source>
</evidence>
<protein>
    <submittedName>
        <fullName evidence="7">3-phenylpropionate/trans-cinnamate dioxygenase ferredoxin reductase subunit</fullName>
    </submittedName>
</protein>